<dbReference type="PROSITE" id="PS51725">
    <property type="entry name" value="ABM"/>
    <property type="match status" value="1"/>
</dbReference>
<dbReference type="InterPro" id="IPR011008">
    <property type="entry name" value="Dimeric_a/b-barrel"/>
</dbReference>
<name>F9GQ11_HAEHA</name>
<evidence type="ECO:0000313" key="2">
    <source>
        <dbReference type="EMBL" id="EGT75193.1"/>
    </source>
</evidence>
<organism evidence="2 3">
    <name type="scientific">Haemophilus haemolyticus M19501</name>
    <dbReference type="NCBI Taxonomy" id="1028803"/>
    <lineage>
        <taxon>Bacteria</taxon>
        <taxon>Pseudomonadati</taxon>
        <taxon>Pseudomonadota</taxon>
        <taxon>Gammaproteobacteria</taxon>
        <taxon>Pasteurellales</taxon>
        <taxon>Pasteurellaceae</taxon>
        <taxon>Haemophilus</taxon>
    </lineage>
</organism>
<feature type="domain" description="ABM" evidence="1">
    <location>
        <begin position="14"/>
        <end position="103"/>
    </location>
</feature>
<dbReference type="eggNOG" id="COG1359">
    <property type="taxonomic scope" value="Bacteria"/>
</dbReference>
<dbReference type="InterPro" id="IPR050744">
    <property type="entry name" value="AI-2_Isomerase_LsrG"/>
</dbReference>
<dbReference type="SUPFAM" id="SSF54909">
    <property type="entry name" value="Dimeric alpha+beta barrel"/>
    <property type="match status" value="1"/>
</dbReference>
<dbReference type="Proteomes" id="UP000003258">
    <property type="component" value="Unassembled WGS sequence"/>
</dbReference>
<accession>F9GQ11</accession>
<dbReference type="PATRIC" id="fig|1028803.3.peg.1211"/>
<dbReference type="AlphaFoldDB" id="F9GQ11"/>
<reference evidence="2 3" key="1">
    <citation type="journal article" date="2011" name="J. Bacteriol.">
        <title>Genome Sequences for Five Strains of the Emerging Pathogen Haemophilus haemolyticus.</title>
        <authorList>
            <person name="Jordan I.K."/>
            <person name="Conley A.B."/>
            <person name="Antonov I.V."/>
            <person name="Arthur R.A."/>
            <person name="Cook E.D."/>
            <person name="Cooper G.P."/>
            <person name="Jones B.L."/>
            <person name="Knipe K.M."/>
            <person name="Lee K.J."/>
            <person name="Liu X."/>
            <person name="Mitchell G.J."/>
            <person name="Pande P.R."/>
            <person name="Petit R.A."/>
            <person name="Qin S."/>
            <person name="Rajan V.N."/>
            <person name="Sarda S."/>
            <person name="Sebastian A."/>
            <person name="Tang S."/>
            <person name="Thapliyal R."/>
            <person name="Varghese N.J."/>
            <person name="Ye T."/>
            <person name="Katz L.S."/>
            <person name="Wang X."/>
            <person name="Rowe L."/>
            <person name="Frace M."/>
            <person name="Mayer L.W."/>
        </authorList>
    </citation>
    <scope>NUCLEOTIDE SEQUENCE [LARGE SCALE GENOMIC DNA]</scope>
    <source>
        <strain evidence="2 3">M19501</strain>
    </source>
</reference>
<proteinExistence type="predicted"/>
<dbReference type="EMBL" id="AFQO01000010">
    <property type="protein sequence ID" value="EGT75193.1"/>
    <property type="molecule type" value="Genomic_DNA"/>
</dbReference>
<protein>
    <recommendedName>
        <fullName evidence="1">ABM domain-containing protein</fullName>
    </recommendedName>
</protein>
<dbReference type="PANTHER" id="PTHR33336:SF15">
    <property type="entry name" value="ABM DOMAIN-CONTAINING PROTEIN"/>
    <property type="match status" value="1"/>
</dbReference>
<gene>
    <name evidence="2" type="ORF">GG9_1156</name>
</gene>
<dbReference type="Pfam" id="PF03992">
    <property type="entry name" value="ABM"/>
    <property type="match status" value="1"/>
</dbReference>
<sequence>MSGLFLYIGEQIMLTVIAQFSVKADKINDFLTQCQELIKHTRQETGCVSYELQQNSEQANHYVFIEQWKSKADLEQHFVTPHFTSIVPVLVEYCEQAPVVQTFQKVSE</sequence>
<dbReference type="Gene3D" id="3.30.70.100">
    <property type="match status" value="1"/>
</dbReference>
<dbReference type="PANTHER" id="PTHR33336">
    <property type="entry name" value="QUINOL MONOOXYGENASE YGIN-RELATED"/>
    <property type="match status" value="1"/>
</dbReference>
<dbReference type="InterPro" id="IPR007138">
    <property type="entry name" value="ABM_dom"/>
</dbReference>
<evidence type="ECO:0000313" key="3">
    <source>
        <dbReference type="Proteomes" id="UP000003258"/>
    </source>
</evidence>
<comment type="caution">
    <text evidence="2">The sequence shown here is derived from an EMBL/GenBank/DDBJ whole genome shotgun (WGS) entry which is preliminary data.</text>
</comment>
<evidence type="ECO:0000259" key="1">
    <source>
        <dbReference type="PROSITE" id="PS51725"/>
    </source>
</evidence>
<dbReference type="GO" id="GO:0003824">
    <property type="term" value="F:catalytic activity"/>
    <property type="evidence" value="ECO:0007669"/>
    <property type="project" value="TreeGrafter"/>
</dbReference>